<accession>A0A7X4RTH5</accession>
<dbReference type="RefSeq" id="WP_161153537.1">
    <property type="nucleotide sequence ID" value="NZ_WEKT01000004.1"/>
</dbReference>
<gene>
    <name evidence="2" type="ORF">F9817_03280</name>
</gene>
<sequence length="188" mass="21280">MNTRELIDEIKNRVANGENKAALFEQFRKKVPKESHVAFLIASTATPENILKTRQLRTILITLVALLTLPLTFFAHYFVTQVEYQRGALEWLFTLAIGVAFPLLNALGMLRHRFPAYTNFMTTGLVFVVLAVVALHQHAMTMTPTILVSLGLAIALIVYCGYVRSLLFPAISWFGMVKKNSQQEYQFD</sequence>
<feature type="transmembrane region" description="Helical" evidence="1">
    <location>
        <begin position="117"/>
        <end position="136"/>
    </location>
</feature>
<protein>
    <submittedName>
        <fullName evidence="2">Uncharacterized protein</fullName>
    </submittedName>
</protein>
<keyword evidence="1" id="KW-0472">Membrane</keyword>
<keyword evidence="1" id="KW-0812">Transmembrane</keyword>
<evidence type="ECO:0000313" key="3">
    <source>
        <dbReference type="Proteomes" id="UP000462621"/>
    </source>
</evidence>
<dbReference type="EMBL" id="WEKT01000004">
    <property type="protein sequence ID" value="MZI92227.1"/>
    <property type="molecule type" value="Genomic_DNA"/>
</dbReference>
<dbReference type="AlphaFoldDB" id="A0A7X4RTH5"/>
<keyword evidence="3" id="KW-1185">Reference proteome</keyword>
<feature type="transmembrane region" description="Helical" evidence="1">
    <location>
        <begin position="91"/>
        <end position="110"/>
    </location>
</feature>
<feature type="transmembrane region" description="Helical" evidence="1">
    <location>
        <begin position="59"/>
        <end position="79"/>
    </location>
</feature>
<evidence type="ECO:0000256" key="1">
    <source>
        <dbReference type="SAM" id="Phobius"/>
    </source>
</evidence>
<reference evidence="2 3" key="1">
    <citation type="submission" date="2019-10" db="EMBL/GenBank/DDBJ databases">
        <title>Vibrio sp. nov. isolated from a shrimp pond.</title>
        <authorList>
            <person name="Gomez-Gil B."/>
            <person name="Enciso-Ibarra J."/>
            <person name="Enciso-Ibarra K."/>
            <person name="Bolan-Mejia C."/>
        </authorList>
    </citation>
    <scope>NUCLEOTIDE SEQUENCE [LARGE SCALE GENOMIC DNA]</scope>
    <source>
        <strain evidence="2 3">CAIM 722</strain>
    </source>
</reference>
<organism evidence="2 3">
    <name type="scientific">Vibrio eleionomae</name>
    <dbReference type="NCBI Taxonomy" id="2653505"/>
    <lineage>
        <taxon>Bacteria</taxon>
        <taxon>Pseudomonadati</taxon>
        <taxon>Pseudomonadota</taxon>
        <taxon>Gammaproteobacteria</taxon>
        <taxon>Vibrionales</taxon>
        <taxon>Vibrionaceae</taxon>
        <taxon>Vibrio</taxon>
    </lineage>
</organism>
<keyword evidence="1" id="KW-1133">Transmembrane helix</keyword>
<comment type="caution">
    <text evidence="2">The sequence shown here is derived from an EMBL/GenBank/DDBJ whole genome shotgun (WGS) entry which is preliminary data.</text>
</comment>
<proteinExistence type="predicted"/>
<evidence type="ECO:0000313" key="2">
    <source>
        <dbReference type="EMBL" id="MZI92227.1"/>
    </source>
</evidence>
<dbReference type="Proteomes" id="UP000462621">
    <property type="component" value="Unassembled WGS sequence"/>
</dbReference>
<feature type="transmembrane region" description="Helical" evidence="1">
    <location>
        <begin position="142"/>
        <end position="162"/>
    </location>
</feature>
<name>A0A7X4RTH5_9VIBR</name>